<keyword evidence="1" id="KW-0812">Transmembrane</keyword>
<accession>A0A8S8ZZD8</accession>
<dbReference type="AlphaFoldDB" id="A0A8S8ZZD8"/>
<evidence type="ECO:0000256" key="1">
    <source>
        <dbReference type="SAM" id="Phobius"/>
    </source>
</evidence>
<organism evidence="2 3">
    <name type="scientific">Sordaria macrospora</name>
    <dbReference type="NCBI Taxonomy" id="5147"/>
    <lineage>
        <taxon>Eukaryota</taxon>
        <taxon>Fungi</taxon>
        <taxon>Dikarya</taxon>
        <taxon>Ascomycota</taxon>
        <taxon>Pezizomycotina</taxon>
        <taxon>Sordariomycetes</taxon>
        <taxon>Sordariomycetidae</taxon>
        <taxon>Sordariales</taxon>
        <taxon>Sordariaceae</taxon>
        <taxon>Sordaria</taxon>
    </lineage>
</organism>
<dbReference type="EMBL" id="NMPR01000036">
    <property type="protein sequence ID" value="KAA8633522.1"/>
    <property type="molecule type" value="Genomic_DNA"/>
</dbReference>
<keyword evidence="1" id="KW-0472">Membrane</keyword>
<reference evidence="2 3" key="1">
    <citation type="submission" date="2017-07" db="EMBL/GenBank/DDBJ databases">
        <title>Genome sequence of the Sordaria macrospora wild type strain R19027.</title>
        <authorList>
            <person name="Nowrousian M."/>
            <person name="Teichert I."/>
            <person name="Kueck U."/>
        </authorList>
    </citation>
    <scope>NUCLEOTIDE SEQUENCE [LARGE SCALE GENOMIC DNA]</scope>
    <source>
        <strain evidence="2 3">R19027</strain>
        <tissue evidence="2">Mycelium</tissue>
    </source>
</reference>
<dbReference type="VEuPathDB" id="FungiDB:SMAC_05095"/>
<dbReference type="Proteomes" id="UP000433876">
    <property type="component" value="Unassembled WGS sequence"/>
</dbReference>
<evidence type="ECO:0000313" key="3">
    <source>
        <dbReference type="Proteomes" id="UP000433876"/>
    </source>
</evidence>
<sequence length="155" mass="17516">MTPAESNDCVISDRALGKMLDTLQTKLCKARHNEDIARAFELLIGEVETSAMWGRRAKVAADQVREDKKAIIGVMIEVANSLSHYVKNGRDRRLPTVDSEEERKRLEKVKAAFDLKIQHFFFPLLLFMFMLLVVAVAAVAIVACCLLFLLLFLFS</sequence>
<evidence type="ECO:0000313" key="2">
    <source>
        <dbReference type="EMBL" id="KAA8633522.1"/>
    </source>
</evidence>
<gene>
    <name evidence="2" type="ORF">SMACR_05095</name>
</gene>
<protein>
    <submittedName>
        <fullName evidence="2">Uncharacterized protein</fullName>
    </submittedName>
</protein>
<comment type="caution">
    <text evidence="2">The sequence shown here is derived from an EMBL/GenBank/DDBJ whole genome shotgun (WGS) entry which is preliminary data.</text>
</comment>
<proteinExistence type="predicted"/>
<feature type="transmembrane region" description="Helical" evidence="1">
    <location>
        <begin position="120"/>
        <end position="153"/>
    </location>
</feature>
<keyword evidence="1" id="KW-1133">Transmembrane helix</keyword>
<name>A0A8S8ZZD8_SORMA</name>